<accession>A0ABP5L982</accession>
<dbReference type="RefSeq" id="WP_344269752.1">
    <property type="nucleotide sequence ID" value="NZ_BAAAMR010000037.1"/>
</dbReference>
<name>A0ABP5L982_9ACTN</name>
<proteinExistence type="predicted"/>
<protein>
    <submittedName>
        <fullName evidence="1">Uncharacterized protein</fullName>
    </submittedName>
</protein>
<gene>
    <name evidence="1" type="ORF">GCM10009727_42840</name>
</gene>
<keyword evidence="2" id="KW-1185">Reference proteome</keyword>
<dbReference type="Proteomes" id="UP001501020">
    <property type="component" value="Unassembled WGS sequence"/>
</dbReference>
<sequence length="83" mass="8910">MRAAIKTAPPRLLRKVAARETTRLAAVLGLDGTPGLAAAVAKAERGEPVSVSPTPRWAYTSVLGWTAPVKWQEQPTTRPPNPR</sequence>
<comment type="caution">
    <text evidence="1">The sequence shown here is derived from an EMBL/GenBank/DDBJ whole genome shotgun (WGS) entry which is preliminary data.</text>
</comment>
<evidence type="ECO:0000313" key="2">
    <source>
        <dbReference type="Proteomes" id="UP001501020"/>
    </source>
</evidence>
<reference evidence="2" key="1">
    <citation type="journal article" date="2019" name="Int. J. Syst. Evol. Microbiol.">
        <title>The Global Catalogue of Microorganisms (GCM) 10K type strain sequencing project: providing services to taxonomists for standard genome sequencing and annotation.</title>
        <authorList>
            <consortium name="The Broad Institute Genomics Platform"/>
            <consortium name="The Broad Institute Genome Sequencing Center for Infectious Disease"/>
            <person name="Wu L."/>
            <person name="Ma J."/>
        </authorList>
    </citation>
    <scope>NUCLEOTIDE SEQUENCE [LARGE SCALE GENOMIC DNA]</scope>
    <source>
        <strain evidence="2">JCM 13850</strain>
    </source>
</reference>
<organism evidence="1 2">
    <name type="scientific">Actinomadura napierensis</name>
    <dbReference type="NCBI Taxonomy" id="267854"/>
    <lineage>
        <taxon>Bacteria</taxon>
        <taxon>Bacillati</taxon>
        <taxon>Actinomycetota</taxon>
        <taxon>Actinomycetes</taxon>
        <taxon>Streptosporangiales</taxon>
        <taxon>Thermomonosporaceae</taxon>
        <taxon>Actinomadura</taxon>
    </lineage>
</organism>
<dbReference type="EMBL" id="BAAAMR010000037">
    <property type="protein sequence ID" value="GAA2143687.1"/>
    <property type="molecule type" value="Genomic_DNA"/>
</dbReference>
<evidence type="ECO:0000313" key="1">
    <source>
        <dbReference type="EMBL" id="GAA2143687.1"/>
    </source>
</evidence>